<keyword evidence="5" id="KW-0472">Membrane</keyword>
<dbReference type="EMBL" id="JAAGNN010000024">
    <property type="protein sequence ID" value="KAF4072777.1"/>
    <property type="molecule type" value="Genomic_DNA"/>
</dbReference>
<evidence type="ECO:0000256" key="5">
    <source>
        <dbReference type="ARBA" id="ARBA00023136"/>
    </source>
</evidence>
<evidence type="ECO:0000313" key="7">
    <source>
        <dbReference type="Proteomes" id="UP000593565"/>
    </source>
</evidence>
<dbReference type="Proteomes" id="UP000593565">
    <property type="component" value="Unassembled WGS sequence"/>
</dbReference>
<comment type="subcellular location">
    <subcellularLocation>
        <location evidence="1">Membrane</location>
        <topology evidence="1">Multi-pass membrane protein</topology>
    </subcellularLocation>
</comment>
<dbReference type="PANTHER" id="PTHR14198">
    <property type="entry name" value="TRANSMEMBRANE 4 L6 FAMILY MEMBER 1-RELATED"/>
    <property type="match status" value="1"/>
</dbReference>
<gene>
    <name evidence="6" type="ORF">AMELA_G00251370</name>
</gene>
<dbReference type="Pfam" id="PF05805">
    <property type="entry name" value="L6_membrane"/>
    <property type="match status" value="1"/>
</dbReference>
<organism evidence="6 7">
    <name type="scientific">Ameiurus melas</name>
    <name type="common">Black bullhead</name>
    <name type="synonym">Silurus melas</name>
    <dbReference type="NCBI Taxonomy" id="219545"/>
    <lineage>
        <taxon>Eukaryota</taxon>
        <taxon>Metazoa</taxon>
        <taxon>Chordata</taxon>
        <taxon>Craniata</taxon>
        <taxon>Vertebrata</taxon>
        <taxon>Euteleostomi</taxon>
        <taxon>Actinopterygii</taxon>
        <taxon>Neopterygii</taxon>
        <taxon>Teleostei</taxon>
        <taxon>Ostariophysi</taxon>
        <taxon>Siluriformes</taxon>
        <taxon>Ictaluridae</taxon>
        <taxon>Ameiurus</taxon>
    </lineage>
</organism>
<dbReference type="PANTHER" id="PTHR14198:SF23">
    <property type="entry name" value="SI:CH211-137I24.10"/>
    <property type="match status" value="1"/>
</dbReference>
<accession>A0A7J5ZSZ5</accession>
<name>A0A7J5ZSZ5_AMEME</name>
<comment type="caution">
    <text evidence="6">The sequence shown here is derived from an EMBL/GenBank/DDBJ whole genome shotgun (WGS) entry which is preliminary data.</text>
</comment>
<dbReference type="GO" id="GO:0016020">
    <property type="term" value="C:membrane"/>
    <property type="evidence" value="ECO:0007669"/>
    <property type="project" value="UniProtKB-SubCell"/>
</dbReference>
<protein>
    <submittedName>
        <fullName evidence="6">Uncharacterized protein</fullName>
    </submittedName>
</protein>
<sequence length="78" mass="8267">MSLESKDAVLTAVGSDRYLQQPDLWSLCTEPKGVVEFNIGLFSTLLVCSGLQLILCASQMINGLMGCICGACVDKGPL</sequence>
<keyword evidence="4" id="KW-1133">Transmembrane helix</keyword>
<dbReference type="AlphaFoldDB" id="A0A7J5ZSZ5"/>
<evidence type="ECO:0000256" key="1">
    <source>
        <dbReference type="ARBA" id="ARBA00004141"/>
    </source>
</evidence>
<evidence type="ECO:0000313" key="6">
    <source>
        <dbReference type="EMBL" id="KAF4072777.1"/>
    </source>
</evidence>
<reference evidence="6 7" key="1">
    <citation type="submission" date="2020-02" db="EMBL/GenBank/DDBJ databases">
        <title>A chromosome-scale genome assembly of the black bullhead catfish (Ameiurus melas).</title>
        <authorList>
            <person name="Wen M."/>
            <person name="Zham M."/>
            <person name="Cabau C."/>
            <person name="Klopp C."/>
            <person name="Donnadieu C."/>
            <person name="Roques C."/>
            <person name="Bouchez O."/>
            <person name="Lampietro C."/>
            <person name="Jouanno E."/>
            <person name="Herpin A."/>
            <person name="Louis A."/>
            <person name="Berthelot C."/>
            <person name="Parey E."/>
            <person name="Roest-Crollius H."/>
            <person name="Braasch I."/>
            <person name="Postlethwait J."/>
            <person name="Robinson-Rechavi M."/>
            <person name="Echchiki A."/>
            <person name="Begum T."/>
            <person name="Montfort J."/>
            <person name="Schartl M."/>
            <person name="Bobe J."/>
            <person name="Guiguen Y."/>
        </authorList>
    </citation>
    <scope>NUCLEOTIDE SEQUENCE [LARGE SCALE GENOMIC DNA]</scope>
    <source>
        <strain evidence="6">M_S1</strain>
        <tissue evidence="6">Blood</tissue>
    </source>
</reference>
<comment type="similarity">
    <text evidence="2">Belongs to the L6 tetraspanin family.</text>
</comment>
<keyword evidence="3" id="KW-0812">Transmembrane</keyword>
<evidence type="ECO:0000256" key="3">
    <source>
        <dbReference type="ARBA" id="ARBA00022692"/>
    </source>
</evidence>
<evidence type="ECO:0000256" key="4">
    <source>
        <dbReference type="ARBA" id="ARBA00022989"/>
    </source>
</evidence>
<dbReference type="InterPro" id="IPR008661">
    <property type="entry name" value="L6_membrane"/>
</dbReference>
<proteinExistence type="inferred from homology"/>
<evidence type="ECO:0000256" key="2">
    <source>
        <dbReference type="ARBA" id="ARBA00006193"/>
    </source>
</evidence>
<keyword evidence="7" id="KW-1185">Reference proteome</keyword>